<dbReference type="InterPro" id="IPR007238">
    <property type="entry name" value="DNA_primase_lsu_euk/arc"/>
</dbReference>
<dbReference type="GO" id="GO:0006269">
    <property type="term" value="P:DNA replication, synthesis of primer"/>
    <property type="evidence" value="ECO:0007669"/>
    <property type="project" value="UniProtKB-KW"/>
</dbReference>
<keyword evidence="9" id="KW-0411">Iron-sulfur</keyword>
<keyword evidence="7" id="KW-0479">Metal-binding</keyword>
<proteinExistence type="inferred from homology"/>
<feature type="region of interest" description="Disordered" evidence="11">
    <location>
        <begin position="458"/>
        <end position="494"/>
    </location>
</feature>
<evidence type="ECO:0000259" key="12">
    <source>
        <dbReference type="Pfam" id="PF04104"/>
    </source>
</evidence>
<dbReference type="Proteomes" id="UP000887574">
    <property type="component" value="Unplaced"/>
</dbReference>
<protein>
    <recommendedName>
        <fullName evidence="3">DNA primase large subunit</fullName>
    </recommendedName>
</protein>
<evidence type="ECO:0000256" key="7">
    <source>
        <dbReference type="ARBA" id="ARBA00022723"/>
    </source>
</evidence>
<dbReference type="Pfam" id="PF04104">
    <property type="entry name" value="DNA_primase_lrg"/>
    <property type="match status" value="1"/>
</dbReference>
<dbReference type="GO" id="GO:0051539">
    <property type="term" value="F:4 iron, 4 sulfur cluster binding"/>
    <property type="evidence" value="ECO:0007669"/>
    <property type="project" value="UniProtKB-KW"/>
</dbReference>
<dbReference type="PANTHER" id="PTHR10537:SF3">
    <property type="entry name" value="DNA PRIMASE LARGE SUBUNIT"/>
    <property type="match status" value="1"/>
</dbReference>
<evidence type="ECO:0000256" key="1">
    <source>
        <dbReference type="ARBA" id="ARBA00001966"/>
    </source>
</evidence>
<keyword evidence="8" id="KW-0408">Iron</keyword>
<accession>A0A915DK93</accession>
<dbReference type="InterPro" id="IPR058560">
    <property type="entry name" value="DNA_primase_C"/>
</dbReference>
<evidence type="ECO:0000313" key="14">
    <source>
        <dbReference type="WBParaSite" id="jg20144"/>
    </source>
</evidence>
<evidence type="ECO:0000256" key="2">
    <source>
        <dbReference type="ARBA" id="ARBA00010564"/>
    </source>
</evidence>
<evidence type="ECO:0000256" key="3">
    <source>
        <dbReference type="ARBA" id="ARBA00019038"/>
    </source>
</evidence>
<keyword evidence="5" id="KW-0639">Primosome</keyword>
<dbReference type="GO" id="GO:0006270">
    <property type="term" value="P:DNA replication initiation"/>
    <property type="evidence" value="ECO:0007669"/>
    <property type="project" value="TreeGrafter"/>
</dbReference>
<comment type="similarity">
    <text evidence="2">Belongs to the eukaryotic-type primase large subunit family.</text>
</comment>
<evidence type="ECO:0000256" key="8">
    <source>
        <dbReference type="ARBA" id="ARBA00023004"/>
    </source>
</evidence>
<dbReference type="GO" id="GO:0046872">
    <property type="term" value="F:metal ion binding"/>
    <property type="evidence" value="ECO:0007669"/>
    <property type="project" value="UniProtKB-KW"/>
</dbReference>
<organism evidence="13 14">
    <name type="scientific">Ditylenchus dipsaci</name>
    <dbReference type="NCBI Taxonomy" id="166011"/>
    <lineage>
        <taxon>Eukaryota</taxon>
        <taxon>Metazoa</taxon>
        <taxon>Ecdysozoa</taxon>
        <taxon>Nematoda</taxon>
        <taxon>Chromadorea</taxon>
        <taxon>Rhabditida</taxon>
        <taxon>Tylenchina</taxon>
        <taxon>Tylenchomorpha</taxon>
        <taxon>Sphaerularioidea</taxon>
        <taxon>Anguinidae</taxon>
        <taxon>Anguininae</taxon>
        <taxon>Ditylenchus</taxon>
    </lineage>
</organism>
<dbReference type="InterPro" id="IPR016558">
    <property type="entry name" value="DNA_primase_lsu_euk"/>
</dbReference>
<keyword evidence="10" id="KW-0238">DNA-binding</keyword>
<feature type="domain" description="DNA primase large subunit C-terminal" evidence="12">
    <location>
        <begin position="269"/>
        <end position="440"/>
    </location>
</feature>
<keyword evidence="13" id="KW-1185">Reference proteome</keyword>
<name>A0A915DK93_9BILA</name>
<evidence type="ECO:0000256" key="11">
    <source>
        <dbReference type="SAM" id="MobiDB-lite"/>
    </source>
</evidence>
<comment type="cofactor">
    <cofactor evidence="1">
        <name>[4Fe-4S] cluster</name>
        <dbReference type="ChEBI" id="CHEBI:49883"/>
    </cofactor>
</comment>
<dbReference type="GO" id="GO:0005658">
    <property type="term" value="C:alpha DNA polymerase:primase complex"/>
    <property type="evidence" value="ECO:0007669"/>
    <property type="project" value="TreeGrafter"/>
</dbReference>
<evidence type="ECO:0000256" key="5">
    <source>
        <dbReference type="ARBA" id="ARBA00022515"/>
    </source>
</evidence>
<dbReference type="PANTHER" id="PTHR10537">
    <property type="entry name" value="DNA PRIMASE LARGE SUBUNIT"/>
    <property type="match status" value="1"/>
</dbReference>
<evidence type="ECO:0000256" key="6">
    <source>
        <dbReference type="ARBA" id="ARBA00022705"/>
    </source>
</evidence>
<dbReference type="GO" id="GO:0003677">
    <property type="term" value="F:DNA binding"/>
    <property type="evidence" value="ECO:0007669"/>
    <property type="project" value="UniProtKB-KW"/>
</dbReference>
<evidence type="ECO:0000256" key="4">
    <source>
        <dbReference type="ARBA" id="ARBA00022485"/>
    </source>
</evidence>
<dbReference type="Gene3D" id="1.20.930.80">
    <property type="match status" value="1"/>
</dbReference>
<keyword evidence="6" id="KW-0235">DNA replication</keyword>
<dbReference type="CDD" id="cd07322">
    <property type="entry name" value="PriL_PriS_Eukaryotic"/>
    <property type="match status" value="1"/>
</dbReference>
<reference evidence="14" key="1">
    <citation type="submission" date="2022-11" db="UniProtKB">
        <authorList>
            <consortium name="WormBaseParasite"/>
        </authorList>
    </citation>
    <scope>IDENTIFICATION</scope>
</reference>
<feature type="compositionally biased region" description="Acidic residues" evidence="11">
    <location>
        <begin position="477"/>
        <end position="494"/>
    </location>
</feature>
<evidence type="ECO:0000256" key="10">
    <source>
        <dbReference type="ARBA" id="ARBA00023125"/>
    </source>
</evidence>
<dbReference type="WBParaSite" id="jg20144">
    <property type="protein sequence ID" value="jg20144"/>
    <property type="gene ID" value="jg20144"/>
</dbReference>
<sequence>MEFASPINARVRRSIIQGTRRYLKVDEQVNQNNHNLNLYLQPSMETITLLEFQELGQKRIRVLRKIEAIKEKVGSARDEYKKEYLKEVGALMPLATLVCPQDQLAEARRQDRISHFILRLAFCQNMEQSEWFTKLETELFRMRFQLEPVPSIMQFLRLNSISLEQLDPAERKLLAEDLSESHSIPVEQVLKTEFFKVSFDEVFELLFSYRVYLKDGIAYITANELLALIAPRFRENLCSSLARARRHLGFCRKRIDANLDDVTPEMVDELARISFPLCMRNINTQLKIDHKVRYFARRQYGLFLKGIGMSMESSLAFFRKEFTQVMDGDKFSKEYAYNIRHMYGKEGHRVDARPMSCATIILGNTPAPQDCHGCPYRHMETSGLARKLEVLGLSQEQTKKITDLTKVSQYDKACARYFEFTHKMPEGGLGAVITHPNEYYSLSRKILLGERSLDSGLASQQHVFEPQKPTQKKMQDQEPDIEDDFYNDDAQMEL</sequence>
<dbReference type="AlphaFoldDB" id="A0A915DK93"/>
<keyword evidence="4" id="KW-0004">4Fe-4S</keyword>
<evidence type="ECO:0000256" key="9">
    <source>
        <dbReference type="ARBA" id="ARBA00023014"/>
    </source>
</evidence>
<evidence type="ECO:0000313" key="13">
    <source>
        <dbReference type="Proteomes" id="UP000887574"/>
    </source>
</evidence>
<dbReference type="Pfam" id="PF26466">
    <property type="entry name" value="DNA_primase_lrg_N"/>
    <property type="match status" value="1"/>
</dbReference>